<keyword evidence="2" id="KW-1185">Reference proteome</keyword>
<dbReference type="Proteomes" id="UP000049855">
    <property type="component" value="Unassembled WGS sequence"/>
</dbReference>
<organism evidence="1 2">
    <name type="scientific">Sporomusa ovata</name>
    <dbReference type="NCBI Taxonomy" id="2378"/>
    <lineage>
        <taxon>Bacteria</taxon>
        <taxon>Bacillati</taxon>
        <taxon>Bacillota</taxon>
        <taxon>Negativicutes</taxon>
        <taxon>Selenomonadales</taxon>
        <taxon>Sporomusaceae</taxon>
        <taxon>Sporomusa</taxon>
    </lineage>
</organism>
<proteinExistence type="predicted"/>
<name>A0A0U1L170_9FIRM</name>
<reference evidence="2" key="1">
    <citation type="submission" date="2015-03" db="EMBL/GenBank/DDBJ databases">
        <authorList>
            <person name="Nijsse Bart"/>
        </authorList>
    </citation>
    <scope>NUCLEOTIDE SEQUENCE [LARGE SCALE GENOMIC DNA]</scope>
</reference>
<dbReference type="EMBL" id="CTRP01000012">
    <property type="protein sequence ID" value="CQR73427.1"/>
    <property type="molecule type" value="Genomic_DNA"/>
</dbReference>
<protein>
    <submittedName>
        <fullName evidence="1">Uncharacterized protein</fullName>
    </submittedName>
</protein>
<evidence type="ECO:0000313" key="2">
    <source>
        <dbReference type="Proteomes" id="UP000049855"/>
    </source>
</evidence>
<evidence type="ECO:0000313" key="1">
    <source>
        <dbReference type="EMBL" id="CQR73427.1"/>
    </source>
</evidence>
<sequence>MVSLSHPRVSDKKTLTNHNKINLPLNNDMFCLISFYFVEILILHTKEESCNL</sequence>
<accession>A0A0U1L170</accession>
<gene>
    <name evidence="1" type="ORF">SpAn4DRAFT_2659</name>
</gene>
<dbReference type="AlphaFoldDB" id="A0A0U1L170"/>